<keyword evidence="1" id="KW-0812">Transmembrane</keyword>
<dbReference type="Proteomes" id="UP000050580">
    <property type="component" value="Unassembled WGS sequence"/>
</dbReference>
<evidence type="ECO:0000313" key="2">
    <source>
        <dbReference type="EMBL" id="KKW69372.1"/>
    </source>
</evidence>
<proteinExistence type="predicted"/>
<organism evidence="2 3">
    <name type="scientific">Lampropedia cohaerens</name>
    <dbReference type="NCBI Taxonomy" id="1610491"/>
    <lineage>
        <taxon>Bacteria</taxon>
        <taxon>Pseudomonadati</taxon>
        <taxon>Pseudomonadota</taxon>
        <taxon>Betaproteobacteria</taxon>
        <taxon>Burkholderiales</taxon>
        <taxon>Comamonadaceae</taxon>
        <taxon>Lampropedia</taxon>
    </lineage>
</organism>
<keyword evidence="3" id="KW-1185">Reference proteome</keyword>
<comment type="caution">
    <text evidence="2">The sequence shown here is derived from an EMBL/GenBank/DDBJ whole genome shotgun (WGS) entry which is preliminary data.</text>
</comment>
<feature type="transmembrane region" description="Helical" evidence="1">
    <location>
        <begin position="41"/>
        <end position="63"/>
    </location>
</feature>
<evidence type="ECO:0000313" key="3">
    <source>
        <dbReference type="Proteomes" id="UP000050580"/>
    </source>
</evidence>
<name>A0A0U1Q3P5_9BURK</name>
<feature type="transmembrane region" description="Helical" evidence="1">
    <location>
        <begin position="84"/>
        <end position="111"/>
    </location>
</feature>
<keyword evidence="1" id="KW-1133">Transmembrane helix</keyword>
<keyword evidence="1" id="KW-0472">Membrane</keyword>
<gene>
    <name evidence="2" type="ORF">AAV94_00070</name>
</gene>
<dbReference type="AlphaFoldDB" id="A0A0U1Q3P5"/>
<evidence type="ECO:0000256" key="1">
    <source>
        <dbReference type="SAM" id="Phobius"/>
    </source>
</evidence>
<sequence>MALVGPLLAIVRSGALMTVSTGVLSQPLVQSGSPPPLTLAVLLTVVPLTLASGVTLMVKLAVAPAASPAAMSQLTSWPEIVQPAALLIVSPAGTLSLTVAVAVVAAVPLLVTVMV</sequence>
<protein>
    <submittedName>
        <fullName evidence="2">Uncharacterized protein</fullName>
    </submittedName>
</protein>
<reference evidence="2 3" key="1">
    <citation type="submission" date="2015-05" db="EMBL/GenBank/DDBJ databases">
        <title>Draft genome sequence of Lampropedia sp. CT6, isolated from the microbial mat of a hot water spring, located at Manikaran, India.</title>
        <authorList>
            <person name="Tripathi C."/>
            <person name="Rani P."/>
            <person name="Mahato N.K."/>
            <person name="Lal R."/>
        </authorList>
    </citation>
    <scope>NUCLEOTIDE SEQUENCE [LARGE SCALE GENOMIC DNA]</scope>
    <source>
        <strain evidence="2 3">CT6</strain>
    </source>
</reference>
<accession>A0A0U1Q3P5</accession>
<dbReference type="EMBL" id="LBNQ01000004">
    <property type="protein sequence ID" value="KKW69372.1"/>
    <property type="molecule type" value="Genomic_DNA"/>
</dbReference>